<protein>
    <recommendedName>
        <fullName evidence="4">CST complex subunit Stn1 N-terminal domain-containing protein</fullName>
    </recommendedName>
</protein>
<name>A0A6H0XVL2_9PEZI</name>
<dbReference type="EMBL" id="CP051141">
    <property type="protein sequence ID" value="QIW98796.1"/>
    <property type="molecule type" value="Genomic_DNA"/>
</dbReference>
<keyword evidence="3" id="KW-0779">Telomere</keyword>
<reference evidence="5 6" key="1">
    <citation type="journal article" date="2016" name="Sci. Rep.">
        <title>Peltaster fructicola genome reveals evolution from an invasive phytopathogen to an ectophytic parasite.</title>
        <authorList>
            <person name="Xu C."/>
            <person name="Chen H."/>
            <person name="Gleason M.L."/>
            <person name="Xu J.R."/>
            <person name="Liu H."/>
            <person name="Zhang R."/>
            <person name="Sun G."/>
        </authorList>
    </citation>
    <scope>NUCLEOTIDE SEQUENCE [LARGE SCALE GENOMIC DNA]</scope>
    <source>
        <strain evidence="5 6">LNHT1506</strain>
    </source>
</reference>
<feature type="domain" description="CST complex subunit Stn1 N-terminal" evidence="4">
    <location>
        <begin position="44"/>
        <end position="114"/>
    </location>
</feature>
<dbReference type="InterPro" id="IPR012340">
    <property type="entry name" value="NA-bd_OB-fold"/>
</dbReference>
<dbReference type="AlphaFoldDB" id="A0A6H0XVL2"/>
<sequence length="255" mass="28942">MSDGKTRPKLETYPRRYFDASPTWFAWNSLTSHGVQRLREEPGQGVFFHLNHPIQYVSVTGLASQIELGGGAAVKFCFITLDDGSGELLNVKVTRQMVHDEYISETTVEGLTVDVKLGLPTLFLGNKQLVPGQCIRVRGPLEIYRGRKQIIPKRVKMMSGADEIKAWAEVARWKTLIDKPWTLTTTECKKIDEDLEAERRRLADRQLRKRAWHARLAEKQASLDRRAALKAQKDEVKYNEGALPGSDIIKAPWEA</sequence>
<organism evidence="5 6">
    <name type="scientific">Peltaster fructicola</name>
    <dbReference type="NCBI Taxonomy" id="286661"/>
    <lineage>
        <taxon>Eukaryota</taxon>
        <taxon>Fungi</taxon>
        <taxon>Dikarya</taxon>
        <taxon>Ascomycota</taxon>
        <taxon>Pezizomycotina</taxon>
        <taxon>Dothideomycetes</taxon>
        <taxon>Dothideomycetes incertae sedis</taxon>
        <taxon>Peltaster</taxon>
    </lineage>
</organism>
<proteinExistence type="predicted"/>
<evidence type="ECO:0000256" key="3">
    <source>
        <dbReference type="ARBA" id="ARBA00022895"/>
    </source>
</evidence>
<evidence type="ECO:0000256" key="2">
    <source>
        <dbReference type="ARBA" id="ARBA00022454"/>
    </source>
</evidence>
<accession>A0A6H0XVL2</accession>
<gene>
    <name evidence="5" type="ORF">AMS68_004314</name>
</gene>
<dbReference type="CDD" id="cd03524">
    <property type="entry name" value="RPA2_OBF_family"/>
    <property type="match status" value="1"/>
</dbReference>
<dbReference type="Gene3D" id="2.40.50.140">
    <property type="entry name" value="Nucleic acid-binding proteins"/>
    <property type="match status" value="1"/>
</dbReference>
<keyword evidence="2" id="KW-0158">Chromosome</keyword>
<keyword evidence="6" id="KW-1185">Reference proteome</keyword>
<evidence type="ECO:0000313" key="5">
    <source>
        <dbReference type="EMBL" id="QIW98796.1"/>
    </source>
</evidence>
<evidence type="ECO:0000313" key="6">
    <source>
        <dbReference type="Proteomes" id="UP000503462"/>
    </source>
</evidence>
<dbReference type="GO" id="GO:0000781">
    <property type="term" value="C:chromosome, telomeric region"/>
    <property type="evidence" value="ECO:0007669"/>
    <property type="project" value="UniProtKB-SubCell"/>
</dbReference>
<dbReference type="Pfam" id="PF10451">
    <property type="entry name" value="Stn1"/>
    <property type="match status" value="1"/>
</dbReference>
<dbReference type="Proteomes" id="UP000503462">
    <property type="component" value="Chromosome 3"/>
</dbReference>
<comment type="subcellular location">
    <subcellularLocation>
        <location evidence="1">Chromosome</location>
        <location evidence="1">Telomere</location>
    </subcellularLocation>
</comment>
<dbReference type="OrthoDB" id="77828at2759"/>
<evidence type="ECO:0000259" key="4">
    <source>
        <dbReference type="Pfam" id="PF10451"/>
    </source>
</evidence>
<dbReference type="InterPro" id="IPR018856">
    <property type="entry name" value="Stn1_N"/>
</dbReference>
<dbReference type="SUPFAM" id="SSF50249">
    <property type="entry name" value="Nucleic acid-binding proteins"/>
    <property type="match status" value="1"/>
</dbReference>
<evidence type="ECO:0000256" key="1">
    <source>
        <dbReference type="ARBA" id="ARBA00004574"/>
    </source>
</evidence>